<dbReference type="Gene3D" id="3.40.50.1000">
    <property type="entry name" value="HAD superfamily/HAD-like"/>
    <property type="match status" value="1"/>
</dbReference>
<keyword evidence="5" id="KW-0378">Hydrolase</keyword>
<protein>
    <recommendedName>
        <fullName evidence="4">phosphoglycolate phosphatase</fullName>
        <ecNumber evidence="4">3.1.3.18</ecNumber>
    </recommendedName>
</protein>
<name>A0A7L5JS52_9BACT</name>
<dbReference type="SFLD" id="SFLDG01129">
    <property type="entry name" value="C1.5:_HAD__Beta-PGM__Phosphata"/>
    <property type="match status" value="1"/>
</dbReference>
<dbReference type="Gene3D" id="1.10.150.240">
    <property type="entry name" value="Putative phosphatase, domain 2"/>
    <property type="match status" value="1"/>
</dbReference>
<evidence type="ECO:0000313" key="6">
    <source>
        <dbReference type="Proteomes" id="UP000509513"/>
    </source>
</evidence>
<dbReference type="InterPro" id="IPR023198">
    <property type="entry name" value="PGP-like_dom2"/>
</dbReference>
<dbReference type="PANTHER" id="PTHR43434">
    <property type="entry name" value="PHOSPHOGLYCOLATE PHOSPHATASE"/>
    <property type="match status" value="1"/>
</dbReference>
<comment type="similarity">
    <text evidence="3">Belongs to the HAD-like hydrolase superfamily. CbbY/CbbZ/Gph/YieH family.</text>
</comment>
<organism evidence="5 6">
    <name type="scientific">Aliarcobacter cibarius</name>
    <dbReference type="NCBI Taxonomy" id="255507"/>
    <lineage>
        <taxon>Bacteria</taxon>
        <taxon>Pseudomonadati</taxon>
        <taxon>Campylobacterota</taxon>
        <taxon>Epsilonproteobacteria</taxon>
        <taxon>Campylobacterales</taxon>
        <taxon>Arcobacteraceae</taxon>
        <taxon>Aliarcobacter</taxon>
    </lineage>
</organism>
<evidence type="ECO:0000256" key="1">
    <source>
        <dbReference type="ARBA" id="ARBA00000830"/>
    </source>
</evidence>
<dbReference type="InterPro" id="IPR041492">
    <property type="entry name" value="HAD_2"/>
</dbReference>
<dbReference type="Proteomes" id="UP000509513">
    <property type="component" value="Chromosome"/>
</dbReference>
<proteinExistence type="inferred from homology"/>
<evidence type="ECO:0000256" key="4">
    <source>
        <dbReference type="ARBA" id="ARBA00013078"/>
    </source>
</evidence>
<dbReference type="KEGG" id="acib:ACBT_2110"/>
<gene>
    <name evidence="5" type="ORF">ACBT_2110</name>
</gene>
<dbReference type="EMBL" id="CP054051">
    <property type="protein sequence ID" value="QKJ27995.1"/>
    <property type="molecule type" value="Genomic_DNA"/>
</dbReference>
<comment type="pathway">
    <text evidence="2">Organic acid metabolism; glycolate biosynthesis; glycolate from 2-phosphoglycolate: step 1/1.</text>
</comment>
<evidence type="ECO:0000256" key="2">
    <source>
        <dbReference type="ARBA" id="ARBA00004818"/>
    </source>
</evidence>
<accession>A0A7L5JS52</accession>
<dbReference type="SFLD" id="SFLDS00003">
    <property type="entry name" value="Haloacid_Dehalogenase"/>
    <property type="match status" value="1"/>
</dbReference>
<evidence type="ECO:0000256" key="3">
    <source>
        <dbReference type="ARBA" id="ARBA00006171"/>
    </source>
</evidence>
<dbReference type="InterPro" id="IPR023214">
    <property type="entry name" value="HAD_sf"/>
</dbReference>
<dbReference type="Pfam" id="PF13419">
    <property type="entry name" value="HAD_2"/>
    <property type="match status" value="1"/>
</dbReference>
<comment type="catalytic activity">
    <reaction evidence="1">
        <text>2-phosphoglycolate + H2O = glycolate + phosphate</text>
        <dbReference type="Rhea" id="RHEA:14369"/>
        <dbReference type="ChEBI" id="CHEBI:15377"/>
        <dbReference type="ChEBI" id="CHEBI:29805"/>
        <dbReference type="ChEBI" id="CHEBI:43474"/>
        <dbReference type="ChEBI" id="CHEBI:58033"/>
        <dbReference type="EC" id="3.1.3.18"/>
    </reaction>
</comment>
<dbReference type="EC" id="3.1.3.18" evidence="4"/>
<dbReference type="AlphaFoldDB" id="A0A7L5JS52"/>
<dbReference type="GO" id="GO:0006281">
    <property type="term" value="P:DNA repair"/>
    <property type="evidence" value="ECO:0007669"/>
    <property type="project" value="TreeGrafter"/>
</dbReference>
<dbReference type="InterPro" id="IPR050155">
    <property type="entry name" value="HAD-like_hydrolase_sf"/>
</dbReference>
<dbReference type="GO" id="GO:0008967">
    <property type="term" value="F:phosphoglycolate phosphatase activity"/>
    <property type="evidence" value="ECO:0007669"/>
    <property type="project" value="UniProtKB-EC"/>
</dbReference>
<reference evidence="5 6" key="1">
    <citation type="submission" date="2020-05" db="EMBL/GenBank/DDBJ databases">
        <title>Complete genome sequencing of Campylobacter and Arcobacter type strains.</title>
        <authorList>
            <person name="Miller W.G."/>
            <person name="Yee E."/>
        </authorList>
    </citation>
    <scope>NUCLEOTIDE SEQUENCE [LARGE SCALE GENOMIC DNA]</scope>
    <source>
        <strain evidence="5 6">LMG 21996</strain>
    </source>
</reference>
<sequence length="218" mass="24808">MKKDMIILFDLDGTLIDSTDAITSTFLHAFDKHKFNFNGTINDIIKEIGYPLDIMFGNLGVPKKYVWDFVDSYKNRYKEISVAQTTLLENAYEAVNLASNFARLGVVTTKTRIYSTPILDNFDITKHFEIIIGREDVENPKPHQEPILKALEGMNYDRNRHNAFMIGDTKLDLLSAASANINSIGLLCGYSNEEELIKYTNIVKKDSLEAVKYLQNLI</sequence>
<dbReference type="SUPFAM" id="SSF56784">
    <property type="entry name" value="HAD-like"/>
    <property type="match status" value="1"/>
</dbReference>
<evidence type="ECO:0000313" key="5">
    <source>
        <dbReference type="EMBL" id="QKJ27995.1"/>
    </source>
</evidence>
<dbReference type="PANTHER" id="PTHR43434:SF1">
    <property type="entry name" value="PHOSPHOGLYCOLATE PHOSPHATASE"/>
    <property type="match status" value="1"/>
</dbReference>
<dbReference type="InterPro" id="IPR036412">
    <property type="entry name" value="HAD-like_sf"/>
</dbReference>